<dbReference type="Pfam" id="PF08241">
    <property type="entry name" value="Methyltransf_11"/>
    <property type="match status" value="1"/>
</dbReference>
<organism evidence="5 6">
    <name type="scientific">Streptomyces triticirhizae</name>
    <dbReference type="NCBI Taxonomy" id="2483353"/>
    <lineage>
        <taxon>Bacteria</taxon>
        <taxon>Bacillati</taxon>
        <taxon>Actinomycetota</taxon>
        <taxon>Actinomycetes</taxon>
        <taxon>Kitasatosporales</taxon>
        <taxon>Streptomycetaceae</taxon>
        <taxon>Streptomyces</taxon>
    </lineage>
</organism>
<dbReference type="Gene3D" id="3.40.50.150">
    <property type="entry name" value="Vaccinia Virus protein VP39"/>
    <property type="match status" value="1"/>
</dbReference>
<accession>A0A3M2M9Q0</accession>
<dbReference type="GO" id="GO:0032259">
    <property type="term" value="P:methylation"/>
    <property type="evidence" value="ECO:0007669"/>
    <property type="project" value="UniProtKB-KW"/>
</dbReference>
<comment type="caution">
    <text evidence="5">The sequence shown here is derived from an EMBL/GenBank/DDBJ whole genome shotgun (WGS) entry which is preliminary data.</text>
</comment>
<dbReference type="PANTHER" id="PTHR43464:SF19">
    <property type="entry name" value="UBIQUINONE BIOSYNTHESIS O-METHYLTRANSFERASE, MITOCHONDRIAL"/>
    <property type="match status" value="1"/>
</dbReference>
<dbReference type="RefSeq" id="WP_122181946.1">
    <property type="nucleotide sequence ID" value="NZ_RFFJ01000003.1"/>
</dbReference>
<dbReference type="InterPro" id="IPR013216">
    <property type="entry name" value="Methyltransf_11"/>
</dbReference>
<dbReference type="EMBL" id="RFFJ01000003">
    <property type="protein sequence ID" value="RMI46286.1"/>
    <property type="molecule type" value="Genomic_DNA"/>
</dbReference>
<evidence type="ECO:0000259" key="4">
    <source>
        <dbReference type="Pfam" id="PF08241"/>
    </source>
</evidence>
<keyword evidence="2 5" id="KW-0808">Transferase</keyword>
<keyword evidence="1 5" id="KW-0489">Methyltransferase</keyword>
<evidence type="ECO:0000313" key="6">
    <source>
        <dbReference type="Proteomes" id="UP000278673"/>
    </source>
</evidence>
<dbReference type="SUPFAM" id="SSF53335">
    <property type="entry name" value="S-adenosyl-L-methionine-dependent methyltransferases"/>
    <property type="match status" value="1"/>
</dbReference>
<dbReference type="Proteomes" id="UP000278673">
    <property type="component" value="Unassembled WGS sequence"/>
</dbReference>
<sequence>MPFDHNDHYHRAVLRQLPRGARRALDVGCGTGTFARRLAGLGPRVDALDSSAEALAAARARSAPPPRGPSYLHADITEHQLPHAHYDFVTCLASLHHVPFATVSRLRETLAPGGVLVVLGCYAERTPADRAVSLAAAPVNAVARLTVAAGERLRGRPRDLVRAPVRRPTVPLAEIRSDAARLLPGSRVRRLLFWRYLLVFRQP</sequence>
<dbReference type="CDD" id="cd02440">
    <property type="entry name" value="AdoMet_MTases"/>
    <property type="match status" value="1"/>
</dbReference>
<evidence type="ECO:0000313" key="5">
    <source>
        <dbReference type="EMBL" id="RMI46286.1"/>
    </source>
</evidence>
<reference evidence="5 6" key="1">
    <citation type="submission" date="2018-10" db="EMBL/GenBank/DDBJ databases">
        <title>Isolation, diversity and antifungal activity of actinobacteria from wheat.</title>
        <authorList>
            <person name="Han C."/>
        </authorList>
    </citation>
    <scope>NUCLEOTIDE SEQUENCE [LARGE SCALE GENOMIC DNA]</scope>
    <source>
        <strain evidence="5 6">NEAU-YY642</strain>
    </source>
</reference>
<evidence type="ECO:0000256" key="3">
    <source>
        <dbReference type="ARBA" id="ARBA00022691"/>
    </source>
</evidence>
<feature type="domain" description="Methyltransferase type 11" evidence="4">
    <location>
        <begin position="25"/>
        <end position="118"/>
    </location>
</feature>
<dbReference type="AlphaFoldDB" id="A0A3M2M9Q0"/>
<keyword evidence="3" id="KW-0949">S-adenosyl-L-methionine</keyword>
<proteinExistence type="predicted"/>
<protein>
    <submittedName>
        <fullName evidence="5">Class I SAM-dependent methyltransferase</fullName>
    </submittedName>
</protein>
<dbReference type="PANTHER" id="PTHR43464">
    <property type="entry name" value="METHYLTRANSFERASE"/>
    <property type="match status" value="1"/>
</dbReference>
<evidence type="ECO:0000256" key="2">
    <source>
        <dbReference type="ARBA" id="ARBA00022679"/>
    </source>
</evidence>
<evidence type="ECO:0000256" key="1">
    <source>
        <dbReference type="ARBA" id="ARBA00022603"/>
    </source>
</evidence>
<dbReference type="InterPro" id="IPR029063">
    <property type="entry name" value="SAM-dependent_MTases_sf"/>
</dbReference>
<keyword evidence="6" id="KW-1185">Reference proteome</keyword>
<dbReference type="GO" id="GO:0008757">
    <property type="term" value="F:S-adenosylmethionine-dependent methyltransferase activity"/>
    <property type="evidence" value="ECO:0007669"/>
    <property type="project" value="InterPro"/>
</dbReference>
<gene>
    <name evidence="5" type="ORF">EBN88_01475</name>
</gene>
<name>A0A3M2M9Q0_9ACTN</name>